<protein>
    <submittedName>
        <fullName evidence="2">Uncharacterized protein</fullName>
    </submittedName>
</protein>
<evidence type="ECO:0000313" key="2">
    <source>
        <dbReference type="EMBL" id="QDT26279.1"/>
    </source>
</evidence>
<sequence length="393" mass="43916">MSQVLPQFDPPANWHDFEPGSEQDIEFRKLWNQKVNRWTQNAIQSSESDYYYNPLTTDIPPSPASASAAIGWDAFPNRINTTFASESQQTRWKYADEGPPATSPPYQPQGPRGWQDEYCEWSVSRNSSGKITKVMFTCENPEYWTTLFSIDPEKVLSLYQQLVSPQVTMKDITHPGGQYNPRNKWNNSTTNGAVHLISPPNTLGAEIQLAADATVLRMDANGQPVTQPDPLIRCSRYGTPDRNSDPHIGQQVNQLVLNPPHLRVSLKNPVGLYIQKPNFGLFELPPEAPADASPEDYWKLVRGQGDQGLHAVYEVPEDQGFTVSDITINGFNIEFGSQITEQFQIQLVGLGIPHAPLPDPVPQPCIGSFAPQPAMMVSEENLHEADEHAKARR</sequence>
<accession>A0A517Q3S4</accession>
<proteinExistence type="predicted"/>
<dbReference type="AlphaFoldDB" id="A0A517Q3S4"/>
<reference evidence="2 3" key="1">
    <citation type="submission" date="2019-03" db="EMBL/GenBank/DDBJ databases">
        <title>Deep-cultivation of Planctomycetes and their phenomic and genomic characterization uncovers novel biology.</title>
        <authorList>
            <person name="Wiegand S."/>
            <person name="Jogler M."/>
            <person name="Boedeker C."/>
            <person name="Pinto D."/>
            <person name="Vollmers J."/>
            <person name="Rivas-Marin E."/>
            <person name="Kohn T."/>
            <person name="Peeters S.H."/>
            <person name="Heuer A."/>
            <person name="Rast P."/>
            <person name="Oberbeckmann S."/>
            <person name="Bunk B."/>
            <person name="Jeske O."/>
            <person name="Meyerdierks A."/>
            <person name="Storesund J.E."/>
            <person name="Kallscheuer N."/>
            <person name="Luecker S."/>
            <person name="Lage O.M."/>
            <person name="Pohl T."/>
            <person name="Merkel B.J."/>
            <person name="Hornburger P."/>
            <person name="Mueller R.-W."/>
            <person name="Bruemmer F."/>
            <person name="Labrenz M."/>
            <person name="Spormann A.M."/>
            <person name="Op den Camp H."/>
            <person name="Overmann J."/>
            <person name="Amann R."/>
            <person name="Jetten M.S.M."/>
            <person name="Mascher T."/>
            <person name="Medema M.H."/>
            <person name="Devos D.P."/>
            <person name="Kaster A.-K."/>
            <person name="Ovreas L."/>
            <person name="Rohde M."/>
            <person name="Galperin M.Y."/>
            <person name="Jogler C."/>
        </authorList>
    </citation>
    <scope>NUCLEOTIDE SEQUENCE [LARGE SCALE GENOMIC DNA]</scope>
    <source>
        <strain evidence="2 3">Enr10</strain>
    </source>
</reference>
<name>A0A517Q3S4_9PLAN</name>
<feature type="region of interest" description="Disordered" evidence="1">
    <location>
        <begin position="86"/>
        <end position="112"/>
    </location>
</feature>
<dbReference type="RefSeq" id="WP_145448625.1">
    <property type="nucleotide sequence ID" value="NZ_CP037421.1"/>
</dbReference>
<keyword evidence="3" id="KW-1185">Reference proteome</keyword>
<evidence type="ECO:0000313" key="3">
    <source>
        <dbReference type="Proteomes" id="UP000315647"/>
    </source>
</evidence>
<dbReference type="EMBL" id="CP037421">
    <property type="protein sequence ID" value="QDT26279.1"/>
    <property type="molecule type" value="Genomic_DNA"/>
</dbReference>
<evidence type="ECO:0000256" key="1">
    <source>
        <dbReference type="SAM" id="MobiDB-lite"/>
    </source>
</evidence>
<dbReference type="Proteomes" id="UP000315647">
    <property type="component" value="Chromosome"/>
</dbReference>
<organism evidence="2 3">
    <name type="scientific">Gimesia panareensis</name>
    <dbReference type="NCBI Taxonomy" id="2527978"/>
    <lineage>
        <taxon>Bacteria</taxon>
        <taxon>Pseudomonadati</taxon>
        <taxon>Planctomycetota</taxon>
        <taxon>Planctomycetia</taxon>
        <taxon>Planctomycetales</taxon>
        <taxon>Planctomycetaceae</taxon>
        <taxon>Gimesia</taxon>
    </lineage>
</organism>
<gene>
    <name evidence="2" type="ORF">Enr10x_15800</name>
</gene>